<gene>
    <name evidence="3" type="ordered locus">SpiGrapes_0027</name>
</gene>
<dbReference type="InterPro" id="IPR002823">
    <property type="entry name" value="DUF112_TM"/>
</dbReference>
<accession>G8QSJ3</accession>
<dbReference type="PANTHER" id="PTHR35342:SF5">
    <property type="entry name" value="TRICARBOXYLIC TRANSPORT PROTEIN"/>
    <property type="match status" value="1"/>
</dbReference>
<feature type="transmembrane region" description="Helical" evidence="1">
    <location>
        <begin position="349"/>
        <end position="372"/>
    </location>
</feature>
<protein>
    <recommendedName>
        <fullName evidence="2">DUF112 domain-containing protein</fullName>
    </recommendedName>
</protein>
<keyword evidence="4" id="KW-1185">Reference proteome</keyword>
<feature type="transmembrane region" description="Helical" evidence="1">
    <location>
        <begin position="413"/>
        <end position="437"/>
    </location>
</feature>
<feature type="transmembrane region" description="Helical" evidence="1">
    <location>
        <begin position="384"/>
        <end position="401"/>
    </location>
</feature>
<feature type="transmembrane region" description="Helical" evidence="1">
    <location>
        <begin position="12"/>
        <end position="44"/>
    </location>
</feature>
<keyword evidence="1" id="KW-0472">Membrane</keyword>
<sequence length="492" mass="51674">MLLTVISDVFNFQILLFIIIGVFTGICIGSLPGLTATMGVALVLPLTFGMDAAPGILLLIGVYVGAIYGGSISAILLRTPGTPAAAATVLDGYEFSKRGESGRALGISTISSFIGGLVSVAALWLISPQLAKLALKFSAPEFFLLAVFGLSIISSISGNSLAKGLLCGALGISLSFIGIDSITGYPRFTFNNINLLSGMSFIPVMIGLFAMSQAFSTVENIFSADEVSQKVTKVWPTRSDWKIIFKTAPISGVIGTLIGIVPGAGAEIGAFVSYSQAKRFSKYPELFGTGIPDGVAAPEAGNNGVTGGALIPMLTMGVPGDAVAAILIGALTVQGLQPGPLLFTEHTTLVYSIFLGMFVANCTMLILGLSCLKLFVKVLSVPKTILTPMIFILCIVGSYAINTSFFDVGVMLFFGILGFFMQKADISVSPAVLGIILGPMAESNFRRALLMSEGSYTIFFSSTITIVFIALIVFTLFMPYVSAYIKSRKKTA</sequence>
<feature type="domain" description="DUF112" evidence="2">
    <location>
        <begin position="15"/>
        <end position="433"/>
    </location>
</feature>
<feature type="transmembrane region" description="Helical" evidence="1">
    <location>
        <begin position="104"/>
        <end position="126"/>
    </location>
</feature>
<dbReference type="OrthoDB" id="359531at2"/>
<feature type="transmembrane region" description="Helical" evidence="1">
    <location>
        <begin position="195"/>
        <end position="215"/>
    </location>
</feature>
<feature type="transmembrane region" description="Helical" evidence="1">
    <location>
        <begin position="56"/>
        <end position="77"/>
    </location>
</feature>
<name>G8QSJ3_SPHPG</name>
<organism evidence="3 4">
    <name type="scientific">Sphaerochaeta pleomorpha (strain ATCC BAA-1885 / DSM 22778 / Grapes)</name>
    <dbReference type="NCBI Taxonomy" id="158190"/>
    <lineage>
        <taxon>Bacteria</taxon>
        <taxon>Pseudomonadati</taxon>
        <taxon>Spirochaetota</taxon>
        <taxon>Spirochaetia</taxon>
        <taxon>Spirochaetales</taxon>
        <taxon>Sphaerochaetaceae</taxon>
        <taxon>Sphaerochaeta</taxon>
    </lineage>
</organism>
<feature type="transmembrane region" description="Helical" evidence="1">
    <location>
        <begin position="133"/>
        <end position="156"/>
    </location>
</feature>
<dbReference type="Proteomes" id="UP000005632">
    <property type="component" value="Chromosome"/>
</dbReference>
<evidence type="ECO:0000259" key="2">
    <source>
        <dbReference type="Pfam" id="PF01970"/>
    </source>
</evidence>
<feature type="transmembrane region" description="Helical" evidence="1">
    <location>
        <begin position="458"/>
        <end position="481"/>
    </location>
</feature>
<dbReference type="RefSeq" id="WP_014268741.1">
    <property type="nucleotide sequence ID" value="NC_016633.1"/>
</dbReference>
<dbReference type="EMBL" id="CP003155">
    <property type="protein sequence ID" value="AEV27892.1"/>
    <property type="molecule type" value="Genomic_DNA"/>
</dbReference>
<evidence type="ECO:0000313" key="4">
    <source>
        <dbReference type="Proteomes" id="UP000005632"/>
    </source>
</evidence>
<reference evidence="3 4" key="1">
    <citation type="submission" date="2011-11" db="EMBL/GenBank/DDBJ databases">
        <title>Complete sequence of Spirochaeta sp. grapes.</title>
        <authorList>
            <consortium name="US DOE Joint Genome Institute"/>
            <person name="Lucas S."/>
            <person name="Han J."/>
            <person name="Lapidus A."/>
            <person name="Cheng J.-F."/>
            <person name="Goodwin L."/>
            <person name="Pitluck S."/>
            <person name="Peters L."/>
            <person name="Ovchinnikova G."/>
            <person name="Munk A.C."/>
            <person name="Detter J.C."/>
            <person name="Han C."/>
            <person name="Tapia R."/>
            <person name="Land M."/>
            <person name="Hauser L."/>
            <person name="Kyrpides N."/>
            <person name="Ivanova N."/>
            <person name="Pagani I."/>
            <person name="Ritalahtilisa K."/>
            <person name="Loeffler F."/>
            <person name="Woyke T."/>
        </authorList>
    </citation>
    <scope>NUCLEOTIDE SEQUENCE [LARGE SCALE GENOMIC DNA]</scope>
    <source>
        <strain evidence="4">ATCC BAA-1885 / DSM 22778 / Grapes</strain>
    </source>
</reference>
<keyword evidence="1" id="KW-0812">Transmembrane</keyword>
<keyword evidence="1" id="KW-1133">Transmembrane helix</keyword>
<dbReference type="HOGENOM" id="CLU_022936_2_0_12"/>
<proteinExistence type="predicted"/>
<feature type="transmembrane region" description="Helical" evidence="1">
    <location>
        <begin position="250"/>
        <end position="272"/>
    </location>
</feature>
<dbReference type="STRING" id="158190.SpiGrapes_0027"/>
<evidence type="ECO:0000313" key="3">
    <source>
        <dbReference type="EMBL" id="AEV27892.1"/>
    </source>
</evidence>
<dbReference type="KEGG" id="sgp:SpiGrapes_0027"/>
<dbReference type="eggNOG" id="COG3333">
    <property type="taxonomic scope" value="Bacteria"/>
</dbReference>
<dbReference type="Pfam" id="PF01970">
    <property type="entry name" value="TctA"/>
    <property type="match status" value="1"/>
</dbReference>
<dbReference type="PANTHER" id="PTHR35342">
    <property type="entry name" value="TRICARBOXYLIC TRANSPORT PROTEIN"/>
    <property type="match status" value="1"/>
</dbReference>
<dbReference type="AlphaFoldDB" id="G8QSJ3"/>
<evidence type="ECO:0000256" key="1">
    <source>
        <dbReference type="SAM" id="Phobius"/>
    </source>
</evidence>